<dbReference type="InterPro" id="IPR014003">
    <property type="entry name" value="BBS5_PH"/>
</dbReference>
<keyword evidence="5" id="KW-0963">Cytoplasm</keyword>
<dbReference type="AlphaFoldDB" id="A0A0N0P2P9"/>
<dbReference type="SMART" id="SM00683">
    <property type="entry name" value="DM16"/>
    <property type="match status" value="2"/>
</dbReference>
<organism evidence="11 12">
    <name type="scientific">Leptomonas seymouri</name>
    <dbReference type="NCBI Taxonomy" id="5684"/>
    <lineage>
        <taxon>Eukaryota</taxon>
        <taxon>Discoba</taxon>
        <taxon>Euglenozoa</taxon>
        <taxon>Kinetoplastea</taxon>
        <taxon>Metakinetoplastina</taxon>
        <taxon>Trypanosomatida</taxon>
        <taxon>Trypanosomatidae</taxon>
        <taxon>Leishmaniinae</taxon>
        <taxon>Leptomonas</taxon>
    </lineage>
</organism>
<keyword evidence="9" id="KW-0966">Cell projection</keyword>
<comment type="subcellular location">
    <subcellularLocation>
        <location evidence="1">Cell projection</location>
        <location evidence="1">Cilium membrane</location>
    </subcellularLocation>
    <subcellularLocation>
        <location evidence="2">Cytoplasm</location>
        <location evidence="2">Cytoskeleton</location>
        <location evidence="2">Microtubule organizing center</location>
        <location evidence="2">Centrosome</location>
        <location evidence="2">Centriolar satellite</location>
    </subcellularLocation>
</comment>
<protein>
    <recommendedName>
        <fullName evidence="10">BBSome complex member BBS5 PH domain-containing protein</fullName>
    </recommendedName>
</protein>
<keyword evidence="12" id="KW-1185">Reference proteome</keyword>
<dbReference type="InterPro" id="IPR030804">
    <property type="entry name" value="BBS5/fem-3"/>
</dbReference>
<evidence type="ECO:0000256" key="1">
    <source>
        <dbReference type="ARBA" id="ARBA00004309"/>
    </source>
</evidence>
<dbReference type="GO" id="GO:0060271">
    <property type="term" value="P:cilium assembly"/>
    <property type="evidence" value="ECO:0007669"/>
    <property type="project" value="TreeGrafter"/>
</dbReference>
<dbReference type="PANTHER" id="PTHR21351">
    <property type="entry name" value="BARDET-BIEDL SYNDROME PROTEIN 5"/>
    <property type="match status" value="1"/>
</dbReference>
<feature type="domain" description="BBSome complex member BBS5 PH" evidence="10">
    <location>
        <begin position="42"/>
        <end position="96"/>
    </location>
</feature>
<dbReference type="GO" id="GO:0060170">
    <property type="term" value="C:ciliary membrane"/>
    <property type="evidence" value="ECO:0007669"/>
    <property type="project" value="UniProtKB-SubCell"/>
</dbReference>
<dbReference type="InterPro" id="IPR006606">
    <property type="entry name" value="BBL5"/>
</dbReference>
<gene>
    <name evidence="11" type="ORF">ABL78_7766</name>
</gene>
<keyword evidence="7" id="KW-0472">Membrane</keyword>
<dbReference type="GO" id="GO:0032266">
    <property type="term" value="F:phosphatidylinositol-3-phosphate binding"/>
    <property type="evidence" value="ECO:0007669"/>
    <property type="project" value="TreeGrafter"/>
</dbReference>
<dbReference type="Pfam" id="PF07289">
    <property type="entry name" value="BBL5"/>
    <property type="match status" value="1"/>
</dbReference>
<keyword evidence="6" id="KW-0969">Cilium</keyword>
<evidence type="ECO:0000259" key="10">
    <source>
        <dbReference type="SMART" id="SM00683"/>
    </source>
</evidence>
<keyword evidence="8" id="KW-0206">Cytoskeleton</keyword>
<dbReference type="GO" id="GO:0034464">
    <property type="term" value="C:BBSome"/>
    <property type="evidence" value="ECO:0007669"/>
    <property type="project" value="InterPro"/>
</dbReference>
<evidence type="ECO:0000256" key="5">
    <source>
        <dbReference type="ARBA" id="ARBA00022490"/>
    </source>
</evidence>
<evidence type="ECO:0000256" key="8">
    <source>
        <dbReference type="ARBA" id="ARBA00023212"/>
    </source>
</evidence>
<evidence type="ECO:0000256" key="9">
    <source>
        <dbReference type="ARBA" id="ARBA00023273"/>
    </source>
</evidence>
<dbReference type="PANTHER" id="PTHR21351:SF0">
    <property type="entry name" value="BARDET-BIEDL SYNDROME 5 PROTEIN"/>
    <property type="match status" value="1"/>
</dbReference>
<dbReference type="OrthoDB" id="10261999at2759"/>
<evidence type="ECO:0000256" key="4">
    <source>
        <dbReference type="ARBA" id="ARBA00022475"/>
    </source>
</evidence>
<accession>A0A0N0P2P9</accession>
<dbReference type="GO" id="GO:0034451">
    <property type="term" value="C:centriolar satellite"/>
    <property type="evidence" value="ECO:0007669"/>
    <property type="project" value="UniProtKB-SubCell"/>
</dbReference>
<evidence type="ECO:0000256" key="6">
    <source>
        <dbReference type="ARBA" id="ARBA00023069"/>
    </source>
</evidence>
<comment type="similarity">
    <text evidence="3">Belongs to the BBS5 family.</text>
</comment>
<dbReference type="Proteomes" id="UP000038009">
    <property type="component" value="Unassembled WGS sequence"/>
</dbReference>
<name>A0A0N0P2P9_LEPSE</name>
<evidence type="ECO:0000313" key="11">
    <source>
        <dbReference type="EMBL" id="KPI83209.1"/>
    </source>
</evidence>
<comment type="caution">
    <text evidence="11">The sequence shown here is derived from an EMBL/GenBank/DDBJ whole genome shotgun (WGS) entry which is preliminary data.</text>
</comment>
<evidence type="ECO:0000313" key="12">
    <source>
        <dbReference type="Proteomes" id="UP000038009"/>
    </source>
</evidence>
<reference evidence="11 12" key="1">
    <citation type="journal article" date="2015" name="PLoS Pathog.">
        <title>Leptomonas seymouri: Adaptations to the Dixenous Life Cycle Analyzed by Genome Sequencing, Transcriptome Profiling and Co-infection with Leishmania donovani.</title>
        <authorList>
            <person name="Kraeva N."/>
            <person name="Butenko A."/>
            <person name="Hlavacova J."/>
            <person name="Kostygov A."/>
            <person name="Myskova J."/>
            <person name="Grybchuk D."/>
            <person name="Lestinova T."/>
            <person name="Votypka J."/>
            <person name="Volf P."/>
            <person name="Opperdoes F."/>
            <person name="Flegontov P."/>
            <person name="Lukes J."/>
            <person name="Yurchenko V."/>
        </authorList>
    </citation>
    <scope>NUCLEOTIDE SEQUENCE [LARGE SCALE GENOMIC DNA]</scope>
    <source>
        <strain evidence="11 12">ATCC 30220</strain>
    </source>
</reference>
<dbReference type="EMBL" id="LJSK01000415">
    <property type="protein sequence ID" value="KPI83209.1"/>
    <property type="molecule type" value="Genomic_DNA"/>
</dbReference>
<dbReference type="GO" id="GO:0036064">
    <property type="term" value="C:ciliary basal body"/>
    <property type="evidence" value="ECO:0007669"/>
    <property type="project" value="TreeGrafter"/>
</dbReference>
<feature type="domain" description="BBSome complex member BBS5 PH" evidence="10">
    <location>
        <begin position="196"/>
        <end position="249"/>
    </location>
</feature>
<keyword evidence="4" id="KW-1003">Cell membrane</keyword>
<proteinExistence type="inferred from homology"/>
<dbReference type="OMA" id="PNFGIQY"/>
<sequence>MPKDRKSTSPAKGITKAFSFWQDREIRFDSPLSVLQLCNNTEHVYATFDNVEDTKGNNGHPGVLLVTNLRLIWWSTHRSALNLSIGYYCILKLSVQETASKLAGGMTESLTVASKFGASRFQFLFSAVHSSGAGARGGPENKGNARLTQTEASAQQRLYATIHAVWSAYESTRIYRELRVRGAIVQGGNVVLLRGEQVISRNTGVTNVSKDEGIMGTFVVTNIRIVWFAGEETFNVSVPYLQFTGLRSQLSRFGRTLVIETSSYAGNFIFGFRIDPDERLSEMYTEISSMWRAWSARPMLGINVELQDTTTGAALQDAVDDEDQPKMGDGPRSSRHAYVWDALVRANAGGSGGPAERRLEGQNIVQEAPSDAFAAYYADEGQKGVDRRPVYEPSIGLAIERLRKGATIQSLWDASVPS</sequence>
<evidence type="ECO:0000256" key="2">
    <source>
        <dbReference type="ARBA" id="ARBA00004607"/>
    </source>
</evidence>
<dbReference type="PIRSF" id="PIRSF010072">
    <property type="entry name" value="DUF1448"/>
    <property type="match status" value="1"/>
</dbReference>
<evidence type="ECO:0000256" key="7">
    <source>
        <dbReference type="ARBA" id="ARBA00023136"/>
    </source>
</evidence>
<dbReference type="VEuPathDB" id="TriTrypDB:Lsey_0415_0030"/>
<evidence type="ECO:0000256" key="3">
    <source>
        <dbReference type="ARBA" id="ARBA00005822"/>
    </source>
</evidence>